<keyword evidence="4" id="KW-0521">NADP</keyword>
<dbReference type="GO" id="GO:0010181">
    <property type="term" value="F:FMN binding"/>
    <property type="evidence" value="ECO:0007669"/>
    <property type="project" value="InterPro"/>
</dbReference>
<evidence type="ECO:0000256" key="5">
    <source>
        <dbReference type="ARBA" id="ARBA00023002"/>
    </source>
</evidence>
<keyword evidence="2" id="KW-0285">Flavoprotein</keyword>
<sequence>MSHLFEPLQQRSVDFRNRLVVSPMCQYSARDGMPDDWHLVHLGSRAAGGAGAVIAEATAIAPEGRISPEDTGIWNDAQSDAWTRIADFIEQQGAVAGIQLAHAGRKASTYAPWRGRGAVAPSDGGWTPVAPTALSFDAHYAQPRALERSGIARIIEGFAMAARRSLAAGFRLLEVHAAHGYLLHQFLSPLSNRREDDYGGSFQNRIRLLLEVLDVVRNEWPADLPLWVRISATDWAEGGWDIEQSIALSRLLAGHGVDLVDVSSGGLVPDVTIPVEPGYQVPFAARIRREAGIATGAVGLITNAAQAEALVANGDADMVLLARELLRDPYFPQRAAKQLGAELPVPVQYQRAW</sequence>
<dbReference type="Proteomes" id="UP000594059">
    <property type="component" value="Chromosome"/>
</dbReference>
<dbReference type="KEGG" id="lcic:INQ41_09435"/>
<dbReference type="InterPro" id="IPR013785">
    <property type="entry name" value="Aldolase_TIM"/>
</dbReference>
<protein>
    <submittedName>
        <fullName evidence="7">NADH:flavin oxidoreductase/NADH oxidase</fullName>
    </submittedName>
</protein>
<proteinExistence type="predicted"/>
<name>A0A7S6UEM4_9GAMM</name>
<dbReference type="GO" id="GO:0003959">
    <property type="term" value="F:NADPH dehydrogenase activity"/>
    <property type="evidence" value="ECO:0007669"/>
    <property type="project" value="InterPro"/>
</dbReference>
<comment type="cofactor">
    <cofactor evidence="1">
        <name>FMN</name>
        <dbReference type="ChEBI" id="CHEBI:58210"/>
    </cofactor>
</comment>
<dbReference type="AlphaFoldDB" id="A0A7S6UEM4"/>
<dbReference type="PANTHER" id="PTHR43303">
    <property type="entry name" value="NADPH DEHYDROGENASE C23G7.10C-RELATED"/>
    <property type="match status" value="1"/>
</dbReference>
<evidence type="ECO:0000259" key="6">
    <source>
        <dbReference type="Pfam" id="PF00724"/>
    </source>
</evidence>
<organism evidence="7 8">
    <name type="scientific">Novilysobacter ciconiae</name>
    <dbReference type="NCBI Taxonomy" id="2781022"/>
    <lineage>
        <taxon>Bacteria</taxon>
        <taxon>Pseudomonadati</taxon>
        <taxon>Pseudomonadota</taxon>
        <taxon>Gammaproteobacteria</taxon>
        <taxon>Lysobacterales</taxon>
        <taxon>Lysobacteraceae</taxon>
        <taxon>Novilysobacter</taxon>
    </lineage>
</organism>
<keyword evidence="8" id="KW-1185">Reference proteome</keyword>
<keyword evidence="3" id="KW-0288">FMN</keyword>
<reference evidence="7 8" key="1">
    <citation type="submission" date="2020-10" db="EMBL/GenBank/DDBJ databases">
        <title>complete genome sequencing of Lysobacter sp. H21R20.</title>
        <authorList>
            <person name="Bae J.-W."/>
            <person name="Lee S.-Y."/>
        </authorList>
    </citation>
    <scope>NUCLEOTIDE SEQUENCE [LARGE SCALE GENOMIC DNA]</scope>
    <source>
        <strain evidence="7 8">H21R20</strain>
    </source>
</reference>
<evidence type="ECO:0000256" key="2">
    <source>
        <dbReference type="ARBA" id="ARBA00022630"/>
    </source>
</evidence>
<accession>A0A7S6UEM4</accession>
<dbReference type="PANTHER" id="PTHR43303:SF4">
    <property type="entry name" value="NADPH DEHYDROGENASE C23G7.10C-RELATED"/>
    <property type="match status" value="1"/>
</dbReference>
<evidence type="ECO:0000313" key="8">
    <source>
        <dbReference type="Proteomes" id="UP000594059"/>
    </source>
</evidence>
<evidence type="ECO:0000313" key="7">
    <source>
        <dbReference type="EMBL" id="QOW18897.1"/>
    </source>
</evidence>
<dbReference type="InterPro" id="IPR044152">
    <property type="entry name" value="YqjM-like"/>
</dbReference>
<dbReference type="EMBL" id="CP063656">
    <property type="protein sequence ID" value="QOW18897.1"/>
    <property type="molecule type" value="Genomic_DNA"/>
</dbReference>
<dbReference type="GO" id="GO:0050661">
    <property type="term" value="F:NADP binding"/>
    <property type="evidence" value="ECO:0007669"/>
    <property type="project" value="InterPro"/>
</dbReference>
<keyword evidence="5" id="KW-0560">Oxidoreductase</keyword>
<evidence type="ECO:0000256" key="4">
    <source>
        <dbReference type="ARBA" id="ARBA00022857"/>
    </source>
</evidence>
<dbReference type="InterPro" id="IPR001155">
    <property type="entry name" value="OxRdtase_FMN_N"/>
</dbReference>
<feature type="domain" description="NADH:flavin oxidoreductase/NADH oxidase N-terminal" evidence="6">
    <location>
        <begin position="4"/>
        <end position="339"/>
    </location>
</feature>
<dbReference type="Gene3D" id="3.20.20.70">
    <property type="entry name" value="Aldolase class I"/>
    <property type="match status" value="1"/>
</dbReference>
<dbReference type="SUPFAM" id="SSF51395">
    <property type="entry name" value="FMN-linked oxidoreductases"/>
    <property type="match status" value="1"/>
</dbReference>
<evidence type="ECO:0000256" key="1">
    <source>
        <dbReference type="ARBA" id="ARBA00001917"/>
    </source>
</evidence>
<dbReference type="CDD" id="cd02932">
    <property type="entry name" value="OYE_YqiM_FMN"/>
    <property type="match status" value="1"/>
</dbReference>
<dbReference type="RefSeq" id="WP_193983945.1">
    <property type="nucleotide sequence ID" value="NZ_CP063656.1"/>
</dbReference>
<dbReference type="Pfam" id="PF00724">
    <property type="entry name" value="Oxidored_FMN"/>
    <property type="match status" value="1"/>
</dbReference>
<evidence type="ECO:0000256" key="3">
    <source>
        <dbReference type="ARBA" id="ARBA00022643"/>
    </source>
</evidence>
<gene>
    <name evidence="7" type="ORF">INQ41_09435</name>
</gene>